<reference evidence="2" key="1">
    <citation type="submission" date="2018-11" db="EMBL/GenBank/DDBJ databases">
        <authorList>
            <person name="Grassa J C."/>
        </authorList>
    </citation>
    <scope>NUCLEOTIDE SEQUENCE [LARGE SCALE GENOMIC DNA]</scope>
</reference>
<organism evidence="2 3">
    <name type="scientific">Cannabis sativa</name>
    <name type="common">Hemp</name>
    <name type="synonym">Marijuana</name>
    <dbReference type="NCBI Taxonomy" id="3483"/>
    <lineage>
        <taxon>Eukaryota</taxon>
        <taxon>Viridiplantae</taxon>
        <taxon>Streptophyta</taxon>
        <taxon>Embryophyta</taxon>
        <taxon>Tracheophyta</taxon>
        <taxon>Spermatophyta</taxon>
        <taxon>Magnoliopsida</taxon>
        <taxon>eudicotyledons</taxon>
        <taxon>Gunneridae</taxon>
        <taxon>Pentapetalae</taxon>
        <taxon>rosids</taxon>
        <taxon>fabids</taxon>
        <taxon>Rosales</taxon>
        <taxon>Cannabaceae</taxon>
        <taxon>Cannabis</taxon>
    </lineage>
</organism>
<evidence type="ECO:0000313" key="2">
    <source>
        <dbReference type="EnsemblPlants" id="cds.evm.model.09.377"/>
    </source>
</evidence>
<evidence type="ECO:0000313" key="3">
    <source>
        <dbReference type="Proteomes" id="UP000596661"/>
    </source>
</evidence>
<dbReference type="Pfam" id="PF14111">
    <property type="entry name" value="DUF4283"/>
    <property type="match status" value="1"/>
</dbReference>
<keyword evidence="3" id="KW-1185">Reference proteome</keyword>
<reference evidence="2" key="2">
    <citation type="submission" date="2021-03" db="UniProtKB">
        <authorList>
            <consortium name="EnsemblPlants"/>
        </authorList>
    </citation>
    <scope>IDENTIFICATION</scope>
</reference>
<dbReference type="InterPro" id="IPR025558">
    <property type="entry name" value="DUF4283"/>
</dbReference>
<dbReference type="InterPro" id="IPR040256">
    <property type="entry name" value="At4g02000-like"/>
</dbReference>
<accession>A0A803QFZ8</accession>
<dbReference type="PANTHER" id="PTHR31286">
    <property type="entry name" value="GLYCINE-RICH CELL WALL STRUCTURAL PROTEIN 1.8-LIKE"/>
    <property type="match status" value="1"/>
</dbReference>
<proteinExistence type="predicted"/>
<dbReference type="Proteomes" id="UP000596661">
    <property type="component" value="Chromosome 9"/>
</dbReference>
<dbReference type="InterPro" id="IPR036691">
    <property type="entry name" value="Endo/exonu/phosph_ase_sf"/>
</dbReference>
<dbReference type="EnsemblPlants" id="evm.model.09.377">
    <property type="protein sequence ID" value="cds.evm.model.09.377"/>
    <property type="gene ID" value="evm.TU.09.377"/>
</dbReference>
<name>A0A803QFZ8_CANSA</name>
<feature type="domain" description="DUF4283" evidence="1">
    <location>
        <begin position="70"/>
        <end position="151"/>
    </location>
</feature>
<sequence length="416" mass="48815">MLRDFVRMLAFYSSIEANERCSVNISHGNITNPPILRSGNVKRSLENSFSHSNSSSKVKITVDDTHEEIEFWKSSIVCYVLGANPPLSILEGFSRRMWKDKDERVGMVSYGFFLIRFNSIEDRDKVLKWGYIFFNKRPVVIKSWDPEINFKKKDIRVVPIRVHLDDLELKYWGEKSLIKIIGQVGKPIMVDEATKKRDKLGFPRVLIEVSLQKEYPDLIEFEDEKGTLWRDSRELAVKDSWLVLRNFNDILNKDERIGNRVRFKVSSNFKDCVETCQLEDVKFTCNFFTWSNKQGEDRIYSKIDRVLANQCWFDNFPTAEVHFQNEEAVAEVWSQQVNGTNMYQFVSKLRNLKQVFKALNQQHFADIPMAAMKAKDFLDCCQDNLRKDPLNFDMQQQELTPRIAYAAALDNYHFFL</sequence>
<dbReference type="EMBL" id="UZAU01000723">
    <property type="status" value="NOT_ANNOTATED_CDS"/>
    <property type="molecule type" value="Genomic_DNA"/>
</dbReference>
<dbReference type="AlphaFoldDB" id="A0A803QFZ8"/>
<protein>
    <recommendedName>
        <fullName evidence="1">DUF4283 domain-containing protein</fullName>
    </recommendedName>
</protein>
<evidence type="ECO:0000259" key="1">
    <source>
        <dbReference type="Pfam" id="PF14111"/>
    </source>
</evidence>
<dbReference type="SUPFAM" id="SSF56219">
    <property type="entry name" value="DNase I-like"/>
    <property type="match status" value="1"/>
</dbReference>
<dbReference type="PANTHER" id="PTHR31286:SF165">
    <property type="entry name" value="DUF4283 DOMAIN-CONTAINING PROTEIN"/>
    <property type="match status" value="1"/>
</dbReference>
<dbReference type="Gramene" id="evm.model.09.377">
    <property type="protein sequence ID" value="cds.evm.model.09.377"/>
    <property type="gene ID" value="evm.TU.09.377"/>
</dbReference>
<dbReference type="Gene3D" id="3.60.10.10">
    <property type="entry name" value="Endonuclease/exonuclease/phosphatase"/>
    <property type="match status" value="1"/>
</dbReference>